<comment type="similarity">
    <text evidence="2">Belongs to the AB hydrolase superfamily. Epoxide hydrolase family.</text>
</comment>
<dbReference type="AlphaFoldDB" id="B3S723"/>
<gene>
    <name evidence="4" type="ORF">TRIADDRAFT_60010</name>
</gene>
<dbReference type="PANTHER" id="PTHR43329">
    <property type="entry name" value="EPOXIDE HYDROLASE"/>
    <property type="match status" value="1"/>
</dbReference>
<dbReference type="InterPro" id="IPR023198">
    <property type="entry name" value="PGP-like_dom2"/>
</dbReference>
<dbReference type="InterPro" id="IPR023214">
    <property type="entry name" value="HAD_sf"/>
</dbReference>
<dbReference type="KEGG" id="tad:TRIADDRAFT_60010"/>
<dbReference type="SUPFAM" id="SSF53474">
    <property type="entry name" value="alpha/beta-Hydrolases"/>
    <property type="match status" value="1"/>
</dbReference>
<keyword evidence="5" id="KW-1185">Reference proteome</keyword>
<dbReference type="Gene3D" id="1.10.150.240">
    <property type="entry name" value="Putative phosphatase, domain 2"/>
    <property type="match status" value="1"/>
</dbReference>
<dbReference type="eggNOG" id="KOG3085">
    <property type="taxonomic scope" value="Eukaryota"/>
</dbReference>
<dbReference type="InterPro" id="IPR036412">
    <property type="entry name" value="HAD-like_sf"/>
</dbReference>
<sequence length="473" mass="54401">MSILALIHTITLWSDETRMGLWLTKKEFLFDILRQNNKDGSPVHQLLNGKITMSQYCKDLNQLALNEAEQSNTMLPENFSIERIVAECIDDLKMNKEIVSVMAKLKRSGYKITIICNSWIDDCNIVNSSISSKIKLYLKGLANYYFESTQIGISGPSKEIYQYVMQQMDVQLHEIITIEQSELSAEIARNLGIAYIVANENKELLIQLGNLIEINKGIKIHFVEKGSGQVILFLHGFPDFWYGWRYQIPYFTAIGFRAIAIDHRGVGLSSCPPNVEDYSMDLVTEDIDQAILVGHDIGGDVAWNCCLQYPDRVRAVASLNFPYIPPHPNMNLLTYIKQNPSPLQYYIYFSESGKFEKCLAKDIRVSFQNIYTSTDENDEKALDGREFNLLDMDCSSYKLKLIEGYQRSCFMTKEELDYYVKAFQVTGFTPSLNRFRNAQKCWKWQLKTYGKKTSKNPTVQERAEMPIKIFTSI</sequence>
<dbReference type="RefSeq" id="XP_002116092.1">
    <property type="nucleotide sequence ID" value="XM_002116056.1"/>
</dbReference>
<dbReference type="OrthoDB" id="408373at2759"/>
<dbReference type="Proteomes" id="UP000009022">
    <property type="component" value="Unassembled WGS sequence"/>
</dbReference>
<feature type="domain" description="AB hydrolase-1" evidence="3">
    <location>
        <begin position="230"/>
        <end position="330"/>
    </location>
</feature>
<reference evidence="4 5" key="1">
    <citation type="journal article" date="2008" name="Nature">
        <title>The Trichoplax genome and the nature of placozoans.</title>
        <authorList>
            <person name="Srivastava M."/>
            <person name="Begovic E."/>
            <person name="Chapman J."/>
            <person name="Putnam N.H."/>
            <person name="Hellsten U."/>
            <person name="Kawashima T."/>
            <person name="Kuo A."/>
            <person name="Mitros T."/>
            <person name="Salamov A."/>
            <person name="Carpenter M.L."/>
            <person name="Signorovitch A.Y."/>
            <person name="Moreno M.A."/>
            <person name="Kamm K."/>
            <person name="Grimwood J."/>
            <person name="Schmutz J."/>
            <person name="Shapiro H."/>
            <person name="Grigoriev I.V."/>
            <person name="Buss L.W."/>
            <person name="Schierwater B."/>
            <person name="Dellaporta S.L."/>
            <person name="Rokhsar D.S."/>
        </authorList>
    </citation>
    <scope>NUCLEOTIDE SEQUENCE [LARGE SCALE GENOMIC DNA]</scope>
    <source>
        <strain evidence="4 5">Grell-BS-1999</strain>
    </source>
</reference>
<dbReference type="InterPro" id="IPR000639">
    <property type="entry name" value="Epox_hydrolase-like"/>
</dbReference>
<dbReference type="InParanoid" id="B3S723"/>
<dbReference type="EMBL" id="DS985253">
    <property type="protein sequence ID" value="EDV21492.1"/>
    <property type="molecule type" value="Genomic_DNA"/>
</dbReference>
<dbReference type="InterPro" id="IPR029058">
    <property type="entry name" value="AB_hydrolase_fold"/>
</dbReference>
<dbReference type="Gene3D" id="3.40.50.1000">
    <property type="entry name" value="HAD superfamily/HAD-like"/>
    <property type="match status" value="1"/>
</dbReference>
<dbReference type="eggNOG" id="KOG4178">
    <property type="taxonomic scope" value="Eukaryota"/>
</dbReference>
<dbReference type="PhylomeDB" id="B3S723"/>
<proteinExistence type="inferred from homology"/>
<evidence type="ECO:0000313" key="4">
    <source>
        <dbReference type="EMBL" id="EDV21492.1"/>
    </source>
</evidence>
<evidence type="ECO:0000313" key="5">
    <source>
        <dbReference type="Proteomes" id="UP000009022"/>
    </source>
</evidence>
<dbReference type="InterPro" id="IPR000073">
    <property type="entry name" value="AB_hydrolase_1"/>
</dbReference>
<keyword evidence="1" id="KW-0378">Hydrolase</keyword>
<name>B3S723_TRIAD</name>
<evidence type="ECO:0000259" key="3">
    <source>
        <dbReference type="Pfam" id="PF00561"/>
    </source>
</evidence>
<evidence type="ECO:0000256" key="1">
    <source>
        <dbReference type="ARBA" id="ARBA00022801"/>
    </source>
</evidence>
<dbReference type="STRING" id="10228.B3S723"/>
<dbReference type="PRINTS" id="PR00412">
    <property type="entry name" value="EPOXHYDRLASE"/>
</dbReference>
<dbReference type="GO" id="GO:0004301">
    <property type="term" value="F:epoxide hydrolase activity"/>
    <property type="evidence" value="ECO:0007669"/>
    <property type="project" value="UniProtKB-ARBA"/>
</dbReference>
<dbReference type="Gene3D" id="3.40.50.1820">
    <property type="entry name" value="alpha/beta hydrolase"/>
    <property type="match status" value="1"/>
</dbReference>
<accession>B3S723</accession>
<dbReference type="Pfam" id="PF00561">
    <property type="entry name" value="Abhydrolase_1"/>
    <property type="match status" value="1"/>
</dbReference>
<dbReference type="SUPFAM" id="SSF56784">
    <property type="entry name" value="HAD-like"/>
    <property type="match status" value="1"/>
</dbReference>
<dbReference type="HOGENOM" id="CLU_036085_1_1_1"/>
<evidence type="ECO:0000256" key="2">
    <source>
        <dbReference type="ARBA" id="ARBA00038334"/>
    </source>
</evidence>
<organism evidence="4 5">
    <name type="scientific">Trichoplax adhaerens</name>
    <name type="common">Trichoplax reptans</name>
    <dbReference type="NCBI Taxonomy" id="10228"/>
    <lineage>
        <taxon>Eukaryota</taxon>
        <taxon>Metazoa</taxon>
        <taxon>Placozoa</taxon>
        <taxon>Uniplacotomia</taxon>
        <taxon>Trichoplacea</taxon>
        <taxon>Trichoplacidae</taxon>
        <taxon>Trichoplax</taxon>
    </lineage>
</organism>
<dbReference type="CTD" id="6757225"/>
<protein>
    <recommendedName>
        <fullName evidence="3">AB hydrolase-1 domain-containing protein</fullName>
    </recommendedName>
</protein>
<dbReference type="GeneID" id="6757225"/>